<evidence type="ECO:0000259" key="1">
    <source>
        <dbReference type="Pfam" id="PF01047"/>
    </source>
</evidence>
<dbReference type="GO" id="GO:0003700">
    <property type="term" value="F:DNA-binding transcription factor activity"/>
    <property type="evidence" value="ECO:0007669"/>
    <property type="project" value="InterPro"/>
</dbReference>
<dbReference type="HOGENOM" id="CLU_2353237_0_0_2"/>
<proteinExistence type="predicted"/>
<organism evidence="2 3">
    <name type="scientific">Methanoplanus limicola DSM 2279</name>
    <dbReference type="NCBI Taxonomy" id="937775"/>
    <lineage>
        <taxon>Archaea</taxon>
        <taxon>Methanobacteriati</taxon>
        <taxon>Methanobacteriota</taxon>
        <taxon>Stenosarchaea group</taxon>
        <taxon>Methanomicrobia</taxon>
        <taxon>Methanomicrobiales</taxon>
        <taxon>Methanomicrobiaceae</taxon>
        <taxon>Methanoplanus</taxon>
    </lineage>
</organism>
<feature type="domain" description="HTH marR-type" evidence="1">
    <location>
        <begin position="44"/>
        <end position="78"/>
    </location>
</feature>
<dbReference type="Proteomes" id="UP000005741">
    <property type="component" value="Chromosome"/>
</dbReference>
<dbReference type="CDD" id="cd00090">
    <property type="entry name" value="HTH_ARSR"/>
    <property type="match status" value="1"/>
</dbReference>
<dbReference type="InterPro" id="IPR011991">
    <property type="entry name" value="ArsR-like_HTH"/>
</dbReference>
<evidence type="ECO:0000313" key="2">
    <source>
        <dbReference type="EMBL" id="EHQ36184.1"/>
    </source>
</evidence>
<dbReference type="InterPro" id="IPR036388">
    <property type="entry name" value="WH-like_DNA-bd_sf"/>
</dbReference>
<evidence type="ECO:0000313" key="3">
    <source>
        <dbReference type="Proteomes" id="UP000005741"/>
    </source>
</evidence>
<gene>
    <name evidence="2" type="ORF">Metlim_2102</name>
</gene>
<dbReference type="InterPro" id="IPR036390">
    <property type="entry name" value="WH_DNA-bd_sf"/>
</dbReference>
<dbReference type="SUPFAM" id="SSF46785">
    <property type="entry name" value="Winged helix' DNA-binding domain"/>
    <property type="match status" value="1"/>
</dbReference>
<accession>H1Z092</accession>
<dbReference type="InterPro" id="IPR000835">
    <property type="entry name" value="HTH_MarR-typ"/>
</dbReference>
<dbReference type="AlphaFoldDB" id="H1Z092"/>
<sequence length="96" mass="11090">MAINIFLIHIHEEMAEAIPKHLLEKLSKLYNKTNGNSFTHEEAQEILGITKSYAGRVLPELVKAGWIKSKREKSDGRRKIYYFNDLCEIINEIGKC</sequence>
<dbReference type="RefSeq" id="WP_004078437.1">
    <property type="nucleotide sequence ID" value="NZ_CM001436.1"/>
</dbReference>
<protein>
    <recommendedName>
        <fullName evidence="1">HTH marR-type domain-containing protein</fullName>
    </recommendedName>
</protein>
<dbReference type="STRING" id="937775.Metlim_2102"/>
<dbReference type="Gene3D" id="1.10.10.10">
    <property type="entry name" value="Winged helix-like DNA-binding domain superfamily/Winged helix DNA-binding domain"/>
    <property type="match status" value="1"/>
</dbReference>
<dbReference type="Pfam" id="PF01047">
    <property type="entry name" value="MarR"/>
    <property type="match status" value="1"/>
</dbReference>
<reference evidence="2 3" key="1">
    <citation type="submission" date="2011-10" db="EMBL/GenBank/DDBJ databases">
        <title>The Improved High-Quality Draft genome of Methanoplanus limicola DSM 2279.</title>
        <authorList>
            <consortium name="US DOE Joint Genome Institute (JGI-PGF)"/>
            <person name="Lucas S."/>
            <person name="Copeland A."/>
            <person name="Lapidus A."/>
            <person name="Glavina del Rio T."/>
            <person name="Dalin E."/>
            <person name="Tice H."/>
            <person name="Bruce D."/>
            <person name="Goodwin L."/>
            <person name="Pitluck S."/>
            <person name="Peters L."/>
            <person name="Mikhailova N."/>
            <person name="Lu M."/>
            <person name="Kyrpides N."/>
            <person name="Mavromatis K."/>
            <person name="Ivanova N."/>
            <person name="Markowitz V."/>
            <person name="Cheng J.-F."/>
            <person name="Hugenholtz P."/>
            <person name="Woyke T."/>
            <person name="Wu D."/>
            <person name="Wirth R."/>
            <person name="Brambilla E.-M."/>
            <person name="Klenk H.-P."/>
            <person name="Eisen J.A."/>
        </authorList>
    </citation>
    <scope>NUCLEOTIDE SEQUENCE [LARGE SCALE GENOMIC DNA]</scope>
    <source>
        <strain evidence="2 3">DSM 2279</strain>
    </source>
</reference>
<name>H1Z092_9EURY</name>
<keyword evidence="3" id="KW-1185">Reference proteome</keyword>
<dbReference type="InParanoid" id="H1Z092"/>
<dbReference type="EMBL" id="CM001436">
    <property type="protein sequence ID" value="EHQ36184.1"/>
    <property type="molecule type" value="Genomic_DNA"/>
</dbReference>